<sequence>MTEDRKDRLLPGGRAEPAAEAPGHENFDAGRDPAPVFGRGVLAALLVWGFAVLAVTAGIAGGTAFWPIVPVFGAAVPIFLAVLHSRNRADALRQRQMIALFAS</sequence>
<gene>
    <name evidence="3" type="ORF">AVDCRST_MAG82-691</name>
</gene>
<keyword evidence="2" id="KW-1133">Transmembrane helix</keyword>
<evidence type="ECO:0000313" key="3">
    <source>
        <dbReference type="EMBL" id="CAA9409330.1"/>
    </source>
</evidence>
<protein>
    <submittedName>
        <fullName evidence="3">Uncharacterized protein</fullName>
    </submittedName>
</protein>
<keyword evidence="2" id="KW-0472">Membrane</keyword>
<accession>A0A6J4PD16</accession>
<feature type="transmembrane region" description="Helical" evidence="2">
    <location>
        <begin position="65"/>
        <end position="83"/>
    </location>
</feature>
<keyword evidence="2" id="KW-0812">Transmembrane</keyword>
<feature type="compositionally biased region" description="Low complexity" evidence="1">
    <location>
        <begin position="11"/>
        <end position="21"/>
    </location>
</feature>
<reference evidence="3" key="1">
    <citation type="submission" date="2020-02" db="EMBL/GenBank/DDBJ databases">
        <authorList>
            <person name="Meier V. D."/>
        </authorList>
    </citation>
    <scope>NUCLEOTIDE SEQUENCE</scope>
    <source>
        <strain evidence="3">AVDCRST_MAG82</strain>
    </source>
</reference>
<dbReference type="EMBL" id="CADCVA010000091">
    <property type="protein sequence ID" value="CAA9409330.1"/>
    <property type="molecule type" value="Genomic_DNA"/>
</dbReference>
<feature type="region of interest" description="Disordered" evidence="1">
    <location>
        <begin position="1"/>
        <end position="30"/>
    </location>
</feature>
<dbReference type="AlphaFoldDB" id="A0A6J4PD16"/>
<name>A0A6J4PD16_9ACTN</name>
<evidence type="ECO:0000256" key="1">
    <source>
        <dbReference type="SAM" id="MobiDB-lite"/>
    </source>
</evidence>
<feature type="transmembrane region" description="Helical" evidence="2">
    <location>
        <begin position="41"/>
        <end position="59"/>
    </location>
</feature>
<organism evidence="3">
    <name type="scientific">uncultured Rubrobacteraceae bacterium</name>
    <dbReference type="NCBI Taxonomy" id="349277"/>
    <lineage>
        <taxon>Bacteria</taxon>
        <taxon>Bacillati</taxon>
        <taxon>Actinomycetota</taxon>
        <taxon>Rubrobacteria</taxon>
        <taxon>Rubrobacterales</taxon>
        <taxon>Rubrobacteraceae</taxon>
        <taxon>environmental samples</taxon>
    </lineage>
</organism>
<proteinExistence type="predicted"/>
<evidence type="ECO:0000256" key="2">
    <source>
        <dbReference type="SAM" id="Phobius"/>
    </source>
</evidence>